<dbReference type="GO" id="GO:1901137">
    <property type="term" value="P:carbohydrate derivative biosynthetic process"/>
    <property type="evidence" value="ECO:0007669"/>
    <property type="project" value="UniProtKB-ARBA"/>
</dbReference>
<dbReference type="EMBL" id="LJGW01000273">
    <property type="protein sequence ID" value="OEV10738.1"/>
    <property type="molecule type" value="Genomic_DNA"/>
</dbReference>
<dbReference type="InterPro" id="IPR001296">
    <property type="entry name" value="Glyco_trans_1"/>
</dbReference>
<comment type="caution">
    <text evidence="6">The sequence shown here is derived from an EMBL/GenBank/DDBJ whole genome shotgun (WGS) entry which is preliminary data.</text>
</comment>
<dbReference type="Pfam" id="PF00534">
    <property type="entry name" value="Glycos_transf_1"/>
    <property type="match status" value="1"/>
</dbReference>
<sequence length="397" mass="41831">MKVAHIITGLGVGGAEQQLRLMLRHLPARCDVFTLTEPGSVARGILADGHRVTHLGMTGNLDMTVMPLLVHLLKGGRYDLVHTHLYRACLYGRLAARLAGIRAVVATEHSLGDDTIEGRPLNAGVRAMYLASERLGSATVAVSDTVAQRLRRWGVPASRVHTVPNGIDARRFRFDPEVRAATRRRLGVPDEAFVVGGVGRLVPGKHFETLVRAVAVLPDARLLLAGDGPEREALQGIAAALGALDRIHLLGECDGTATPGGEPAQAIPDLLAAMDVFVSPSSEETFGLAVLEALASGLPALHVTCPAIDDLPSDEAPGAVRIGTGVPELTALLCRYRDAGPRRLPVPPVVERYDIARSAERLMAVYRAATGAPQLPAPAPAAATPVPAPASLTVTSR</sequence>
<dbReference type="SUPFAM" id="SSF53756">
    <property type="entry name" value="UDP-Glycosyltransferase/glycogen phosphorylase"/>
    <property type="match status" value="1"/>
</dbReference>
<feature type="domain" description="Glycosyltransferase subfamily 4-like N-terminal" evidence="5">
    <location>
        <begin position="12"/>
        <end position="171"/>
    </location>
</feature>
<evidence type="ECO:0000313" key="7">
    <source>
        <dbReference type="Proteomes" id="UP000176005"/>
    </source>
</evidence>
<reference evidence="6 7" key="1">
    <citation type="journal article" date="2016" name="Front. Microbiol.">
        <title>Comparative Genomics Analysis of Streptomyces Species Reveals Their Adaptation to the Marine Environment and Their Diversity at the Genomic Level.</title>
        <authorList>
            <person name="Tian X."/>
            <person name="Zhang Z."/>
            <person name="Yang T."/>
            <person name="Chen M."/>
            <person name="Li J."/>
            <person name="Chen F."/>
            <person name="Yang J."/>
            <person name="Li W."/>
            <person name="Zhang B."/>
            <person name="Zhang Z."/>
            <person name="Wu J."/>
            <person name="Zhang C."/>
            <person name="Long L."/>
            <person name="Xiao J."/>
        </authorList>
    </citation>
    <scope>NUCLEOTIDE SEQUENCE [LARGE SCALE GENOMIC DNA]</scope>
    <source>
        <strain evidence="6 7">SCSIO 10429</strain>
    </source>
</reference>
<dbReference type="Proteomes" id="UP000176005">
    <property type="component" value="Unassembled WGS sequence"/>
</dbReference>
<feature type="region of interest" description="Disordered" evidence="3">
    <location>
        <begin position="376"/>
        <end position="397"/>
    </location>
</feature>
<dbReference type="PANTHER" id="PTHR45947:SF3">
    <property type="entry name" value="SULFOQUINOVOSYL TRANSFERASE SQD2"/>
    <property type="match status" value="1"/>
</dbReference>
<feature type="compositionally biased region" description="Low complexity" evidence="3">
    <location>
        <begin position="376"/>
        <end position="385"/>
    </location>
</feature>
<dbReference type="PANTHER" id="PTHR45947">
    <property type="entry name" value="SULFOQUINOVOSYL TRANSFERASE SQD2"/>
    <property type="match status" value="1"/>
</dbReference>
<evidence type="ECO:0000259" key="4">
    <source>
        <dbReference type="Pfam" id="PF00534"/>
    </source>
</evidence>
<evidence type="ECO:0000256" key="1">
    <source>
        <dbReference type="ARBA" id="ARBA00022676"/>
    </source>
</evidence>
<keyword evidence="1" id="KW-0328">Glycosyltransferase</keyword>
<dbReference type="PATRIC" id="fig|518642.10.peg.3903"/>
<gene>
    <name evidence="6" type="ORF">AN218_16220</name>
</gene>
<accession>A0A1E7L3L6</accession>
<name>A0A1E7L3L6_9ACTN</name>
<evidence type="ECO:0000313" key="6">
    <source>
        <dbReference type="EMBL" id="OEV10738.1"/>
    </source>
</evidence>
<dbReference type="Gene3D" id="3.40.50.2000">
    <property type="entry name" value="Glycogen Phosphorylase B"/>
    <property type="match status" value="2"/>
</dbReference>
<evidence type="ECO:0000259" key="5">
    <source>
        <dbReference type="Pfam" id="PF13439"/>
    </source>
</evidence>
<protein>
    <submittedName>
        <fullName evidence="6">Glycosyl transferase</fullName>
    </submittedName>
</protein>
<dbReference type="InterPro" id="IPR050194">
    <property type="entry name" value="Glycosyltransferase_grp1"/>
</dbReference>
<dbReference type="Pfam" id="PF13439">
    <property type="entry name" value="Glyco_transf_4"/>
    <property type="match status" value="1"/>
</dbReference>
<keyword evidence="2 6" id="KW-0808">Transferase</keyword>
<dbReference type="GO" id="GO:0016757">
    <property type="term" value="F:glycosyltransferase activity"/>
    <property type="evidence" value="ECO:0007669"/>
    <property type="project" value="UniProtKB-KW"/>
</dbReference>
<dbReference type="AlphaFoldDB" id="A0A1E7L3L6"/>
<evidence type="ECO:0000256" key="3">
    <source>
        <dbReference type="SAM" id="MobiDB-lite"/>
    </source>
</evidence>
<dbReference type="InterPro" id="IPR028098">
    <property type="entry name" value="Glyco_trans_4-like_N"/>
</dbReference>
<keyword evidence="7" id="KW-1185">Reference proteome</keyword>
<organism evidence="6 7">
    <name type="scientific">Streptomyces nanshensis</name>
    <dbReference type="NCBI Taxonomy" id="518642"/>
    <lineage>
        <taxon>Bacteria</taxon>
        <taxon>Bacillati</taxon>
        <taxon>Actinomycetota</taxon>
        <taxon>Actinomycetes</taxon>
        <taxon>Kitasatosporales</taxon>
        <taxon>Streptomycetaceae</taxon>
        <taxon>Streptomyces</taxon>
    </lineage>
</organism>
<feature type="domain" description="Glycosyl transferase family 1" evidence="4">
    <location>
        <begin position="180"/>
        <end position="311"/>
    </location>
</feature>
<evidence type="ECO:0000256" key="2">
    <source>
        <dbReference type="ARBA" id="ARBA00022679"/>
    </source>
</evidence>
<dbReference type="RefSeq" id="WP_070017606.1">
    <property type="nucleotide sequence ID" value="NZ_LJGW01000273.1"/>
</dbReference>
<proteinExistence type="predicted"/>